<organism evidence="2 3">
    <name type="scientific">Caenorhabditis nigoni</name>
    <dbReference type="NCBI Taxonomy" id="1611254"/>
    <lineage>
        <taxon>Eukaryota</taxon>
        <taxon>Metazoa</taxon>
        <taxon>Ecdysozoa</taxon>
        <taxon>Nematoda</taxon>
        <taxon>Chromadorea</taxon>
        <taxon>Rhabditida</taxon>
        <taxon>Rhabditina</taxon>
        <taxon>Rhabditomorpha</taxon>
        <taxon>Rhabditoidea</taxon>
        <taxon>Rhabditidae</taxon>
        <taxon>Peloderinae</taxon>
        <taxon>Caenorhabditis</taxon>
    </lineage>
</organism>
<dbReference type="AlphaFoldDB" id="A0A2G5VBM3"/>
<dbReference type="InterPro" id="IPR008588">
    <property type="entry name" value="DUF870_CAE_spp"/>
</dbReference>
<dbReference type="Proteomes" id="UP000230233">
    <property type="component" value="Chromosome II"/>
</dbReference>
<name>A0A2G5VBM3_9PELO</name>
<sequence>MLGPLTLLISFLAVPWTISDPIHVAVNISCPMGVEMQGAPWCATIWIFEEDPVSSNDLLKKEEFCNKEHLVNFAYELSPGSDQTPNYEINFQLQHNCSNDHMIRCLKPKQAHDVLTIGHTYLDLQIHAYLDGTLGNCDENI</sequence>
<reference evidence="3" key="1">
    <citation type="submission" date="2017-10" db="EMBL/GenBank/DDBJ databases">
        <title>Rapid genome shrinkage in a self-fertile nematode reveals novel sperm competition proteins.</title>
        <authorList>
            <person name="Yin D."/>
            <person name="Schwarz E.M."/>
            <person name="Thomas C.G."/>
            <person name="Felde R.L."/>
            <person name="Korf I.F."/>
            <person name="Cutter A.D."/>
            <person name="Schartner C.M."/>
            <person name="Ralston E.J."/>
            <person name="Meyer B.J."/>
            <person name="Haag E.S."/>
        </authorList>
    </citation>
    <scope>NUCLEOTIDE SEQUENCE [LARGE SCALE GENOMIC DNA]</scope>
    <source>
        <strain evidence="3">JU1422</strain>
    </source>
</reference>
<accession>A0A2G5VBM3</accession>
<feature type="chain" id="PRO_5013768050" evidence="1">
    <location>
        <begin position="20"/>
        <end position="141"/>
    </location>
</feature>
<dbReference type="Pfam" id="PF05912">
    <property type="entry name" value="DUF870"/>
    <property type="match status" value="1"/>
</dbReference>
<keyword evidence="1" id="KW-0732">Signal</keyword>
<proteinExistence type="predicted"/>
<comment type="caution">
    <text evidence="2">The sequence shown here is derived from an EMBL/GenBank/DDBJ whole genome shotgun (WGS) entry which is preliminary data.</text>
</comment>
<evidence type="ECO:0000313" key="2">
    <source>
        <dbReference type="EMBL" id="PIC49158.1"/>
    </source>
</evidence>
<evidence type="ECO:0000313" key="3">
    <source>
        <dbReference type="Proteomes" id="UP000230233"/>
    </source>
</evidence>
<dbReference type="EMBL" id="PDUG01000002">
    <property type="protein sequence ID" value="PIC49158.1"/>
    <property type="molecule type" value="Genomic_DNA"/>
</dbReference>
<evidence type="ECO:0000256" key="1">
    <source>
        <dbReference type="SAM" id="SignalP"/>
    </source>
</evidence>
<keyword evidence="3" id="KW-1185">Reference proteome</keyword>
<dbReference type="OrthoDB" id="5898627at2759"/>
<feature type="signal peptide" evidence="1">
    <location>
        <begin position="1"/>
        <end position="19"/>
    </location>
</feature>
<protein>
    <submittedName>
        <fullName evidence="2">Uncharacterized protein</fullName>
    </submittedName>
</protein>
<gene>
    <name evidence="2" type="primary">Cnig_chr_II.g7854</name>
    <name evidence="2" type="ORF">B9Z55_007854</name>
</gene>